<comment type="pathway">
    <text evidence="6">Protein biosynthesis; polypeptide chain elongation.</text>
</comment>
<dbReference type="Gene3D" id="2.40.30.10">
    <property type="entry name" value="Translation factors"/>
    <property type="match status" value="1"/>
</dbReference>
<protein>
    <recommendedName>
        <fullName evidence="6">Elongation factor G, mitochondrial</fullName>
        <shortName evidence="6">EF-Gmt</shortName>
    </recommendedName>
    <alternativeName>
        <fullName evidence="6">Elongation factor G 1, mitochondrial</fullName>
        <shortName evidence="6">mEF-G 1</shortName>
    </alternativeName>
    <alternativeName>
        <fullName evidence="6">Elongation factor G1</fullName>
    </alternativeName>
</protein>
<dbReference type="SUPFAM" id="SSF50447">
    <property type="entry name" value="Translation proteins"/>
    <property type="match status" value="1"/>
</dbReference>
<dbReference type="InterPro" id="IPR004161">
    <property type="entry name" value="EFTu-like_2"/>
</dbReference>
<dbReference type="Pfam" id="PF03764">
    <property type="entry name" value="EFG_IV"/>
    <property type="match status" value="1"/>
</dbReference>
<dbReference type="InterPro" id="IPR005225">
    <property type="entry name" value="Small_GTP-bd"/>
</dbReference>
<dbReference type="CDD" id="cd01434">
    <property type="entry name" value="EFG_mtEFG1_IV"/>
    <property type="match status" value="1"/>
</dbReference>
<feature type="binding site" evidence="6">
    <location>
        <begin position="8"/>
        <end position="15"/>
    </location>
    <ligand>
        <name>GTP</name>
        <dbReference type="ChEBI" id="CHEBI:37565"/>
    </ligand>
</feature>
<proteinExistence type="inferred from homology"/>
<accession>A0A8J5XHI8</accession>
<dbReference type="InterPro" id="IPR027417">
    <property type="entry name" value="P-loop_NTPase"/>
</dbReference>
<evidence type="ECO:0000259" key="7">
    <source>
        <dbReference type="PROSITE" id="PS51722"/>
    </source>
</evidence>
<evidence type="ECO:0000313" key="8">
    <source>
        <dbReference type="EMBL" id="KAG8469016.1"/>
    </source>
</evidence>
<comment type="subcellular location">
    <subcellularLocation>
        <location evidence="6">Mitochondrion</location>
    </subcellularLocation>
</comment>
<keyword evidence="2 6" id="KW-0547">Nucleotide-binding</keyword>
<sequence length="691" mass="75195">MRNIGISAHIDSGKTTLTERILFFTGRIGAIHEVRGKDGVGAKMDFMELEREKGITIQSAATHCSWDGHAINIIDTPGHVDFTIEVERALRVLDGAILVLCSVAGVQSQSITVSRQMGRYNVPRIAFVNKCDRAGASPTKVIAGLRDKLKYNAAALQLPIGLEEHHRGVVDLLTREAIIFEGEHGETVTRGPVPPDLASATEAARAELVERVAEVDEALAELFLLGEPISANDLRAAIRRATLALTFVPVMMGSAYKNKGVHALLDGVIDYLPNPAEVKNVALDLEQGEAQIPLTCDPTLPLCGLAFKLEEGKYGQLTYLRIYQGTVRRGDTLFNVSDGKKVKVPRLVQMHANEMSDVPEGRAGDIVAMFGVECRSGTTFTDGKTKLSLSSMYVPEPVISLALKTKNREASANFSKALVRFVKEDPTFRVSTNEETSETIIAGMGELHLEIYVERMRREYNVDCEVGQPAVAFRETLRAKAPFDYLHKKQSGGSGQYGRVVGYVEPLEEGSKETFAFDNHMIGNNIPPEFLPAVEKGFVEALAKGALTGHPVTGVRVVLTDGAAHAVDSNELAFRLAAQGAFKQSFIAGKPTVLEPVMKVEVEAPVEYQGTIVGQLNQRKGSVANVDTREASVVIEAEVPLDNMFGYSTDLRSVTQGKGEFSMEYAKHAPTPKEKQDAMIAEHQKLAGKKK</sequence>
<dbReference type="InterPro" id="IPR014721">
    <property type="entry name" value="Ribsml_uS5_D2-typ_fold_subgr"/>
</dbReference>
<dbReference type="NCBIfam" id="TIGR00231">
    <property type="entry name" value="small_GTP"/>
    <property type="match status" value="1"/>
</dbReference>
<dbReference type="FunFam" id="3.30.70.240:FF:000001">
    <property type="entry name" value="Elongation factor G"/>
    <property type="match status" value="1"/>
</dbReference>
<evidence type="ECO:0000256" key="3">
    <source>
        <dbReference type="ARBA" id="ARBA00022768"/>
    </source>
</evidence>
<dbReference type="FunFam" id="3.40.50.300:FF:000029">
    <property type="entry name" value="Elongation factor G"/>
    <property type="match status" value="1"/>
</dbReference>
<dbReference type="Pfam" id="PF00009">
    <property type="entry name" value="GTP_EFTU"/>
    <property type="match status" value="1"/>
</dbReference>
<dbReference type="Gene3D" id="3.40.50.300">
    <property type="entry name" value="P-loop containing nucleotide triphosphate hydrolases"/>
    <property type="match status" value="1"/>
</dbReference>
<dbReference type="NCBIfam" id="TIGR00484">
    <property type="entry name" value="EF-G"/>
    <property type="match status" value="1"/>
</dbReference>
<dbReference type="Pfam" id="PF03144">
    <property type="entry name" value="GTP_EFTU_D2"/>
    <property type="match status" value="1"/>
</dbReference>
<dbReference type="InterPro" id="IPR009000">
    <property type="entry name" value="Transl_B-barrel_sf"/>
</dbReference>
<comment type="similarity">
    <text evidence="6">Belongs to the GTP-binding elongation factor family. EF-G/EF-2 subfamily.</text>
</comment>
<comment type="similarity">
    <text evidence="1">Belongs to the TRAFAC class translation factor GTPase superfamily. Classic translation factor GTPase family. EF-G/EF-2 subfamily.</text>
</comment>
<dbReference type="InterPro" id="IPR000795">
    <property type="entry name" value="T_Tr_GTP-bd_dom"/>
</dbReference>
<keyword evidence="6" id="KW-0496">Mitochondrion</keyword>
<dbReference type="PROSITE" id="PS51722">
    <property type="entry name" value="G_TR_2"/>
    <property type="match status" value="1"/>
</dbReference>
<organism evidence="8 9">
    <name type="scientific">Diacronema lutheri</name>
    <name type="common">Unicellular marine alga</name>
    <name type="synonym">Monochrysis lutheri</name>
    <dbReference type="NCBI Taxonomy" id="2081491"/>
    <lineage>
        <taxon>Eukaryota</taxon>
        <taxon>Haptista</taxon>
        <taxon>Haptophyta</taxon>
        <taxon>Pavlovophyceae</taxon>
        <taxon>Pavlovales</taxon>
        <taxon>Pavlovaceae</taxon>
        <taxon>Diacronema</taxon>
    </lineage>
</organism>
<dbReference type="CDD" id="cd01886">
    <property type="entry name" value="EF-G"/>
    <property type="match status" value="1"/>
</dbReference>
<dbReference type="GO" id="GO:0003746">
    <property type="term" value="F:translation elongation factor activity"/>
    <property type="evidence" value="ECO:0007669"/>
    <property type="project" value="UniProtKB-UniRule"/>
</dbReference>
<feature type="binding site" evidence="6">
    <location>
        <begin position="129"/>
        <end position="132"/>
    </location>
    <ligand>
        <name>GTP</name>
        <dbReference type="ChEBI" id="CHEBI:37565"/>
    </ligand>
</feature>
<dbReference type="HAMAP" id="MF_00054_B">
    <property type="entry name" value="EF_G_EF_2_B"/>
    <property type="match status" value="1"/>
</dbReference>
<dbReference type="Gene3D" id="3.30.70.870">
    <property type="entry name" value="Elongation Factor G (Translational Gtpase), domain 3"/>
    <property type="match status" value="1"/>
</dbReference>
<dbReference type="FunFam" id="3.30.230.10:FF:000003">
    <property type="entry name" value="Elongation factor G"/>
    <property type="match status" value="1"/>
</dbReference>
<dbReference type="InterPro" id="IPR031157">
    <property type="entry name" value="G_TR_CS"/>
</dbReference>
<name>A0A8J5XHI8_DIALT</name>
<dbReference type="FunFam" id="3.30.70.870:FF:000001">
    <property type="entry name" value="Elongation factor G"/>
    <property type="match status" value="1"/>
</dbReference>
<dbReference type="SUPFAM" id="SSF52540">
    <property type="entry name" value="P-loop containing nucleoside triphosphate hydrolases"/>
    <property type="match status" value="1"/>
</dbReference>
<dbReference type="InterPro" id="IPR047872">
    <property type="entry name" value="EFG_IV"/>
</dbReference>
<dbReference type="SMART" id="SM00838">
    <property type="entry name" value="EFG_C"/>
    <property type="match status" value="1"/>
</dbReference>
<dbReference type="Pfam" id="PF14492">
    <property type="entry name" value="EFG_III"/>
    <property type="match status" value="1"/>
</dbReference>
<dbReference type="GO" id="GO:0005739">
    <property type="term" value="C:mitochondrion"/>
    <property type="evidence" value="ECO:0007669"/>
    <property type="project" value="UniProtKB-SubCell"/>
</dbReference>
<dbReference type="SUPFAM" id="SSF54211">
    <property type="entry name" value="Ribosomal protein S5 domain 2-like"/>
    <property type="match status" value="1"/>
</dbReference>
<dbReference type="InterPro" id="IPR035647">
    <property type="entry name" value="EFG_III/V"/>
</dbReference>
<evidence type="ECO:0000256" key="4">
    <source>
        <dbReference type="ARBA" id="ARBA00022917"/>
    </source>
</evidence>
<dbReference type="GO" id="GO:0070125">
    <property type="term" value="P:mitochondrial translational elongation"/>
    <property type="evidence" value="ECO:0007669"/>
    <property type="project" value="UniProtKB-UniRule"/>
</dbReference>
<dbReference type="Proteomes" id="UP000751190">
    <property type="component" value="Unassembled WGS sequence"/>
</dbReference>
<gene>
    <name evidence="8" type="ORF">KFE25_007534</name>
</gene>
<dbReference type="NCBIfam" id="NF009381">
    <property type="entry name" value="PRK12740.1-5"/>
    <property type="match status" value="1"/>
</dbReference>
<dbReference type="EMBL" id="JAGTXO010000003">
    <property type="protein sequence ID" value="KAG8469016.1"/>
    <property type="molecule type" value="Genomic_DNA"/>
</dbReference>
<dbReference type="AlphaFoldDB" id="A0A8J5XHI8"/>
<dbReference type="Gene3D" id="3.30.70.240">
    <property type="match status" value="1"/>
</dbReference>
<dbReference type="InterPro" id="IPR005517">
    <property type="entry name" value="Transl_elong_EFG/EF2_IV"/>
</dbReference>
<dbReference type="CDD" id="cd04091">
    <property type="entry name" value="mtEFG1_II_like"/>
    <property type="match status" value="1"/>
</dbReference>
<dbReference type="CDD" id="cd16262">
    <property type="entry name" value="EFG_III"/>
    <property type="match status" value="1"/>
</dbReference>
<dbReference type="InterPro" id="IPR009022">
    <property type="entry name" value="EFG_III"/>
</dbReference>
<comment type="function">
    <text evidence="6">Mitochondrial GTPase that catalyzes the GTP-dependent ribosomal translocation step during translation elongation. During this step, the ribosome changes from the pre-translocational (PRE) to the post-translocational (POST) state as the newly formed A-site-bound peptidyl-tRNA and P-site-bound deacylated tRNA move to the P and E sites, respectively. Catalyzes the coordinated movement of the two tRNA molecules, the mRNA and conformational changes in the ribosome.</text>
</comment>
<evidence type="ECO:0000256" key="6">
    <source>
        <dbReference type="HAMAP-Rule" id="MF_03061"/>
    </source>
</evidence>
<dbReference type="PANTHER" id="PTHR43636">
    <property type="entry name" value="ELONGATION FACTOR G, MITOCHONDRIAL"/>
    <property type="match status" value="1"/>
</dbReference>
<dbReference type="Gene3D" id="3.30.230.10">
    <property type="match status" value="1"/>
</dbReference>
<dbReference type="PROSITE" id="PS00301">
    <property type="entry name" value="G_TR_1"/>
    <property type="match status" value="1"/>
</dbReference>
<evidence type="ECO:0000313" key="9">
    <source>
        <dbReference type="Proteomes" id="UP000751190"/>
    </source>
</evidence>
<keyword evidence="3 6" id="KW-0251">Elongation factor</keyword>
<dbReference type="Pfam" id="PF00679">
    <property type="entry name" value="EFG_C"/>
    <property type="match status" value="1"/>
</dbReference>
<keyword evidence="4 6" id="KW-0648">Protein biosynthesis</keyword>
<feature type="domain" description="Tr-type G" evidence="7">
    <location>
        <begin position="1"/>
        <end position="276"/>
    </location>
</feature>
<dbReference type="OrthoDB" id="198619at2759"/>
<dbReference type="PANTHER" id="PTHR43636:SF2">
    <property type="entry name" value="ELONGATION FACTOR G, MITOCHONDRIAL"/>
    <property type="match status" value="1"/>
</dbReference>
<keyword evidence="5 6" id="KW-0342">GTP-binding</keyword>
<dbReference type="InterPro" id="IPR000640">
    <property type="entry name" value="EFG_V-like"/>
</dbReference>
<dbReference type="InterPro" id="IPR020568">
    <property type="entry name" value="Ribosomal_Su5_D2-typ_SF"/>
</dbReference>
<dbReference type="GO" id="GO:0003924">
    <property type="term" value="F:GTPase activity"/>
    <property type="evidence" value="ECO:0007669"/>
    <property type="project" value="UniProtKB-UniRule"/>
</dbReference>
<dbReference type="UniPathway" id="UPA00345"/>
<keyword evidence="9" id="KW-1185">Reference proteome</keyword>
<dbReference type="SUPFAM" id="SSF54980">
    <property type="entry name" value="EF-G C-terminal domain-like"/>
    <property type="match status" value="2"/>
</dbReference>
<dbReference type="SMART" id="SM00889">
    <property type="entry name" value="EFG_IV"/>
    <property type="match status" value="1"/>
</dbReference>
<dbReference type="InterPro" id="IPR004540">
    <property type="entry name" value="Transl_elong_EFG/EF2"/>
</dbReference>
<dbReference type="OMA" id="GQFAKVQ"/>
<evidence type="ECO:0000256" key="5">
    <source>
        <dbReference type="ARBA" id="ARBA00023134"/>
    </source>
</evidence>
<dbReference type="GO" id="GO:0005525">
    <property type="term" value="F:GTP binding"/>
    <property type="evidence" value="ECO:0007669"/>
    <property type="project" value="UniProtKB-UniRule"/>
</dbReference>
<evidence type="ECO:0000256" key="2">
    <source>
        <dbReference type="ARBA" id="ARBA00022741"/>
    </source>
</evidence>
<dbReference type="PRINTS" id="PR00315">
    <property type="entry name" value="ELONGATNFCT"/>
</dbReference>
<dbReference type="FunFam" id="2.40.30.10:FF:000022">
    <property type="entry name" value="Elongation factor G, mitochondrial"/>
    <property type="match status" value="1"/>
</dbReference>
<reference evidence="8" key="1">
    <citation type="submission" date="2021-05" db="EMBL/GenBank/DDBJ databases">
        <title>The genome of the haptophyte Pavlova lutheri (Diacronema luteri, Pavlovales) - a model for lipid biosynthesis in eukaryotic algae.</title>
        <authorList>
            <person name="Hulatt C.J."/>
            <person name="Posewitz M.C."/>
        </authorList>
    </citation>
    <scope>NUCLEOTIDE SEQUENCE</scope>
    <source>
        <strain evidence="8">NIVA-4/92</strain>
    </source>
</reference>
<comment type="caution">
    <text evidence="8">The sequence shown here is derived from an EMBL/GenBank/DDBJ whole genome shotgun (WGS) entry which is preliminary data.</text>
</comment>
<dbReference type="InterPro" id="IPR041095">
    <property type="entry name" value="EFG_II"/>
</dbReference>
<feature type="binding site" evidence="6">
    <location>
        <begin position="75"/>
        <end position="79"/>
    </location>
    <ligand>
        <name>GTP</name>
        <dbReference type="ChEBI" id="CHEBI:37565"/>
    </ligand>
</feature>
<evidence type="ECO:0000256" key="1">
    <source>
        <dbReference type="ARBA" id="ARBA00005870"/>
    </source>
</evidence>